<reference evidence="2 3" key="1">
    <citation type="journal article" date="2018" name="Sci. Rep.">
        <title>Genome sequence of the cauliflower mushroom Sparassis crispa (Hanabiratake) and its association with beneficial usage.</title>
        <authorList>
            <person name="Kiyama R."/>
            <person name="Furutani Y."/>
            <person name="Kawaguchi K."/>
            <person name="Nakanishi T."/>
        </authorList>
    </citation>
    <scope>NUCLEOTIDE SEQUENCE [LARGE SCALE GENOMIC DNA]</scope>
</reference>
<gene>
    <name evidence="2" type="ORF">SCP_0401770</name>
</gene>
<dbReference type="AlphaFoldDB" id="A0A401GHX4"/>
<name>A0A401GHX4_9APHY</name>
<evidence type="ECO:0000313" key="2">
    <source>
        <dbReference type="EMBL" id="GBE81804.1"/>
    </source>
</evidence>
<dbReference type="InParanoid" id="A0A401GHX4"/>
<organism evidence="2 3">
    <name type="scientific">Sparassis crispa</name>
    <dbReference type="NCBI Taxonomy" id="139825"/>
    <lineage>
        <taxon>Eukaryota</taxon>
        <taxon>Fungi</taxon>
        <taxon>Dikarya</taxon>
        <taxon>Basidiomycota</taxon>
        <taxon>Agaricomycotina</taxon>
        <taxon>Agaricomycetes</taxon>
        <taxon>Polyporales</taxon>
        <taxon>Sparassidaceae</taxon>
        <taxon>Sparassis</taxon>
    </lineage>
</organism>
<feature type="region of interest" description="Disordered" evidence="1">
    <location>
        <begin position="115"/>
        <end position="150"/>
    </location>
</feature>
<keyword evidence="3" id="KW-1185">Reference proteome</keyword>
<feature type="compositionally biased region" description="Low complexity" evidence="1">
    <location>
        <begin position="118"/>
        <end position="145"/>
    </location>
</feature>
<accession>A0A401GHX4</accession>
<evidence type="ECO:0000256" key="1">
    <source>
        <dbReference type="SAM" id="MobiDB-lite"/>
    </source>
</evidence>
<dbReference type="GeneID" id="38778721"/>
<dbReference type="Proteomes" id="UP000287166">
    <property type="component" value="Unassembled WGS sequence"/>
</dbReference>
<dbReference type="RefSeq" id="XP_027612717.1">
    <property type="nucleotide sequence ID" value="XM_027756916.1"/>
</dbReference>
<dbReference type="EMBL" id="BFAD01000004">
    <property type="protein sequence ID" value="GBE81804.1"/>
    <property type="molecule type" value="Genomic_DNA"/>
</dbReference>
<protein>
    <submittedName>
        <fullName evidence="2">Uncharacterized protein</fullName>
    </submittedName>
</protein>
<sequence length="504" mass="54269">MDIAALSNMYKGGFSLLLIQPRPAHLSLSPRQLFAMSTQYTLSDMPHLASTSSVTPHMDGFLHWTYDGKRFLFFLSPDCVYEIPCETSCGVPCDSLDVACGPSYDTASNISNTPFNASSDTSFDTSSDASSDTDSDSNSSLNNDSEMVEPETVVHASCPIVSVRPRVPIKGFAVRTRPGSFVAQAGVSPAKFAAQPQIPLGSFACPPGGLAAQSSYPVSSSVSLGYSDAGVGIQTDFSRFAGSSGVSLGCSAVDASIYSSQPVAQPTAFDMLQSEQMVQDVFQQFQEELSNTMQQMPVDMLQSIQPQAPVDLNSMQQVQTETSTGIGSCYQDTSVDVCLLAACILEELRSTTPGTALFHNLLSSFPPDLQLALSNSTLDPSVFEQLVQFLERKSTDFTVPQASFISGPMFHCVRCHQNYQMSENRPTECRLYVHQGLTAVPIWGSWMLCRSDGLLLDPATDSVELRFKGWHTPYVQHLPPACGAMSCARLQCPSAFGVNTGGLV</sequence>
<evidence type="ECO:0000313" key="3">
    <source>
        <dbReference type="Proteomes" id="UP000287166"/>
    </source>
</evidence>
<proteinExistence type="predicted"/>
<comment type="caution">
    <text evidence="2">The sequence shown here is derived from an EMBL/GenBank/DDBJ whole genome shotgun (WGS) entry which is preliminary data.</text>
</comment>